<proteinExistence type="predicted"/>
<evidence type="ECO:0000259" key="2">
    <source>
        <dbReference type="PROSITE" id="PS50975"/>
    </source>
</evidence>
<dbReference type="Gene3D" id="3.40.630.30">
    <property type="match status" value="1"/>
</dbReference>
<accession>A0ABN2L3C4</accession>
<reference evidence="4 5" key="1">
    <citation type="journal article" date="2019" name="Int. J. Syst. Evol. Microbiol.">
        <title>The Global Catalogue of Microorganisms (GCM) 10K type strain sequencing project: providing services to taxonomists for standard genome sequencing and annotation.</title>
        <authorList>
            <consortium name="The Broad Institute Genomics Platform"/>
            <consortium name="The Broad Institute Genome Sequencing Center for Infectious Disease"/>
            <person name="Wu L."/>
            <person name="Ma J."/>
        </authorList>
    </citation>
    <scope>NUCLEOTIDE SEQUENCE [LARGE SCALE GENOMIC DNA]</scope>
    <source>
        <strain evidence="4 5">JCM 15591</strain>
    </source>
</reference>
<dbReference type="InterPro" id="IPR011761">
    <property type="entry name" value="ATP-grasp"/>
</dbReference>
<keyword evidence="1" id="KW-0067">ATP-binding</keyword>
<dbReference type="Pfam" id="PF13549">
    <property type="entry name" value="ATP-grasp_5"/>
    <property type="match status" value="1"/>
</dbReference>
<dbReference type="InterPro" id="IPR000182">
    <property type="entry name" value="GNAT_dom"/>
</dbReference>
<dbReference type="InterPro" id="IPR032875">
    <property type="entry name" value="Succ_CoA_lig_flav_dom"/>
</dbReference>
<dbReference type="Gene3D" id="3.40.50.720">
    <property type="entry name" value="NAD(P)-binding Rossmann-like Domain"/>
    <property type="match status" value="1"/>
</dbReference>
<protein>
    <submittedName>
        <fullName evidence="4">Bifunctional GNAT family N-acetyltransferase/acetate--CoA ligase family protein</fullName>
    </submittedName>
</protein>
<gene>
    <name evidence="4" type="ORF">GCM10009810_33510</name>
</gene>
<dbReference type="SUPFAM" id="SSF56059">
    <property type="entry name" value="Glutathione synthetase ATP-binding domain-like"/>
    <property type="match status" value="1"/>
</dbReference>
<evidence type="ECO:0000313" key="5">
    <source>
        <dbReference type="Proteomes" id="UP001501475"/>
    </source>
</evidence>
<dbReference type="PANTHER" id="PTHR42793">
    <property type="entry name" value="COA BINDING DOMAIN CONTAINING PROTEIN"/>
    <property type="match status" value="1"/>
</dbReference>
<keyword evidence="5" id="KW-1185">Reference proteome</keyword>
<dbReference type="InterPro" id="IPR036291">
    <property type="entry name" value="NAD(P)-bd_dom_sf"/>
</dbReference>
<dbReference type="InterPro" id="IPR003781">
    <property type="entry name" value="CoA-bd"/>
</dbReference>
<evidence type="ECO:0000256" key="1">
    <source>
        <dbReference type="PROSITE-ProRule" id="PRU00409"/>
    </source>
</evidence>
<dbReference type="InterPro" id="IPR016102">
    <property type="entry name" value="Succinyl-CoA_synth-like"/>
</dbReference>
<dbReference type="Gene3D" id="3.30.1490.20">
    <property type="entry name" value="ATP-grasp fold, A domain"/>
    <property type="match status" value="1"/>
</dbReference>
<dbReference type="RefSeq" id="WP_344068385.1">
    <property type="nucleotide sequence ID" value="NZ_BAAAPN010000100.1"/>
</dbReference>
<evidence type="ECO:0000313" key="4">
    <source>
        <dbReference type="EMBL" id="GAA1773732.1"/>
    </source>
</evidence>
<keyword evidence="4" id="KW-0436">Ligase</keyword>
<feature type="domain" description="ATP-grasp" evidence="2">
    <location>
        <begin position="674"/>
        <end position="710"/>
    </location>
</feature>
<dbReference type="SMART" id="SM00881">
    <property type="entry name" value="CoA_binding"/>
    <property type="match status" value="1"/>
</dbReference>
<dbReference type="InterPro" id="IPR016181">
    <property type="entry name" value="Acyl_CoA_acyltransferase"/>
</dbReference>
<dbReference type="Pfam" id="PF13380">
    <property type="entry name" value="CoA_binding_2"/>
    <property type="match status" value="1"/>
</dbReference>
<feature type="domain" description="N-acetyltransferase" evidence="3">
    <location>
        <begin position="26"/>
        <end position="176"/>
    </location>
</feature>
<dbReference type="SUPFAM" id="SSF52210">
    <property type="entry name" value="Succinyl-CoA synthetase domains"/>
    <property type="match status" value="2"/>
</dbReference>
<sequence>MDGDALPPGYPHEWEADVVLRDGSVGHVRPILPQDADRVRRFHAGQSAESIYLRFFAPLKELSEKDIHRFTEVDYVDRVALVVTHREEIIGIGRYDMISPTSAEVAFNISDHYQGRGIGSVLLEHLADIGRDAGLTSFEAEVLPQNHRMLAVFADAGYAVSRRVEDGVVVVHFDIEPTEKSESVRLAREHRAESLSISGLLAPQVLAVIGAGRTPGSAGHEILRHLLDGGFTGQLYAVNPTAEEILGVETHPRVAAIPAQVNVAVVAVPAASVLEVVDDCAQAGVHAVVIVSAGFAEKGKEGQRLERRLLRLARDSGMRIVGPNSFGIINTALSMNASLAPQRIPAGHFGLFAQSGPLGIAVLQSAGRRGLGLSSFASAGNRLDVSGNDLMQYWIDDDQTHGVGLYLESMGNPRKFSRIARRLAMAKAVIVVKSGVSRHGAPPGHRVRETEVDPAAFTAMLRQAGVVHVDTIHQMFDAAQVLIYQPEPPGDRVAIVGNSVQLSALTAQAAESAGLRIAHGPSSVDAEAPLDQFRKKLQKAFADPGVDSVVVTFTPPLIGREEEAIAIIGEVAAGSEKTCVATMIGTRGIADGPPLTVEVPTDDGRAPRKLPLYTTPEDAIRALGHATRYAAWRRKEKGELLSRAGVVKVGAQEIVDAALAAEPGGLMLPHEEARKLLATYGIDLWPRVRVTSADEAVAAAEEVGFPVVVKSLSPMVRGQATLQGVRLDLPNGDAVREAYDSLEDRLAAYDRAAYVVQRMAHPGVSCVVAGTEDHLFGPVVSFAIAGLAHDLLHDVAYRIPPLTDVDVDELISEIKAAPLLTGYKGAPPVDRLALADVVGRLSMLSDDLPELASIVLNPVIAHPAGVDVLGAEVVLAPPAKRKDIRRRALT</sequence>
<dbReference type="Gene3D" id="3.30.470.20">
    <property type="entry name" value="ATP-grasp fold, B domain"/>
    <property type="match status" value="1"/>
</dbReference>
<dbReference type="InterPro" id="IPR013815">
    <property type="entry name" value="ATP_grasp_subdomain_1"/>
</dbReference>
<comment type="caution">
    <text evidence="4">The sequence shown here is derived from an EMBL/GenBank/DDBJ whole genome shotgun (WGS) entry which is preliminary data.</text>
</comment>
<organism evidence="4 5">
    <name type="scientific">Nostocoides vanveenii</name>
    <dbReference type="NCBI Taxonomy" id="330835"/>
    <lineage>
        <taxon>Bacteria</taxon>
        <taxon>Bacillati</taxon>
        <taxon>Actinomycetota</taxon>
        <taxon>Actinomycetes</taxon>
        <taxon>Micrococcales</taxon>
        <taxon>Intrasporangiaceae</taxon>
        <taxon>Nostocoides</taxon>
    </lineage>
</organism>
<evidence type="ECO:0000259" key="3">
    <source>
        <dbReference type="PROSITE" id="PS51186"/>
    </source>
</evidence>
<dbReference type="PROSITE" id="PS51186">
    <property type="entry name" value="GNAT"/>
    <property type="match status" value="1"/>
</dbReference>
<dbReference type="CDD" id="cd04301">
    <property type="entry name" value="NAT_SF"/>
    <property type="match status" value="1"/>
</dbReference>
<dbReference type="Gene3D" id="3.40.50.261">
    <property type="entry name" value="Succinyl-CoA synthetase domains"/>
    <property type="match status" value="2"/>
</dbReference>
<dbReference type="GO" id="GO:0016874">
    <property type="term" value="F:ligase activity"/>
    <property type="evidence" value="ECO:0007669"/>
    <property type="project" value="UniProtKB-KW"/>
</dbReference>
<dbReference type="SUPFAM" id="SSF51735">
    <property type="entry name" value="NAD(P)-binding Rossmann-fold domains"/>
    <property type="match status" value="1"/>
</dbReference>
<dbReference type="PANTHER" id="PTHR42793:SF1">
    <property type="entry name" value="PEPTIDYL-LYSINE N-ACETYLTRANSFERASE PATZ"/>
    <property type="match status" value="1"/>
</dbReference>
<dbReference type="PROSITE" id="PS50975">
    <property type="entry name" value="ATP_GRASP"/>
    <property type="match status" value="1"/>
</dbReference>
<dbReference type="SUPFAM" id="SSF55729">
    <property type="entry name" value="Acyl-CoA N-acyltransferases (Nat)"/>
    <property type="match status" value="1"/>
</dbReference>
<dbReference type="Pfam" id="PF00583">
    <property type="entry name" value="Acetyltransf_1"/>
    <property type="match status" value="1"/>
</dbReference>
<dbReference type="Proteomes" id="UP001501475">
    <property type="component" value="Unassembled WGS sequence"/>
</dbReference>
<keyword evidence="1" id="KW-0547">Nucleotide-binding</keyword>
<dbReference type="EMBL" id="BAAAPN010000100">
    <property type="protein sequence ID" value="GAA1773732.1"/>
    <property type="molecule type" value="Genomic_DNA"/>
</dbReference>
<name>A0ABN2L3C4_9MICO</name>
<dbReference type="Pfam" id="PF13607">
    <property type="entry name" value="Succ_CoA_lig"/>
    <property type="match status" value="1"/>
</dbReference>